<evidence type="ECO:0000256" key="1">
    <source>
        <dbReference type="ARBA" id="ARBA00022630"/>
    </source>
</evidence>
<feature type="domain" description="Amine oxidase" evidence="3">
    <location>
        <begin position="99"/>
        <end position="334"/>
    </location>
</feature>
<dbReference type="InterPro" id="IPR040174">
    <property type="entry name" value="RNLS"/>
</dbReference>
<dbReference type="Proteomes" id="UP001158576">
    <property type="component" value="Chromosome 2"/>
</dbReference>
<keyword evidence="1" id="KW-0285">Flavoprotein</keyword>
<dbReference type="Gene3D" id="3.50.50.60">
    <property type="entry name" value="FAD/NAD(P)-binding domain"/>
    <property type="match status" value="1"/>
</dbReference>
<organism evidence="4 5">
    <name type="scientific">Oikopleura dioica</name>
    <name type="common">Tunicate</name>
    <dbReference type="NCBI Taxonomy" id="34765"/>
    <lineage>
        <taxon>Eukaryota</taxon>
        <taxon>Metazoa</taxon>
        <taxon>Chordata</taxon>
        <taxon>Tunicata</taxon>
        <taxon>Appendicularia</taxon>
        <taxon>Copelata</taxon>
        <taxon>Oikopleuridae</taxon>
        <taxon>Oikopleura</taxon>
    </lineage>
</organism>
<dbReference type="SUPFAM" id="SSF51905">
    <property type="entry name" value="FAD/NAD(P)-binding domain"/>
    <property type="match status" value="1"/>
</dbReference>
<gene>
    <name evidence="4" type="ORF">OKIOD_LOCUS13875</name>
</gene>
<accession>A0ABN7SYZ8</accession>
<dbReference type="PANTHER" id="PTHR23357">
    <property type="entry name" value="RENALASE"/>
    <property type="match status" value="1"/>
</dbReference>
<dbReference type="InterPro" id="IPR036188">
    <property type="entry name" value="FAD/NAD-bd_sf"/>
</dbReference>
<evidence type="ECO:0000313" key="5">
    <source>
        <dbReference type="Proteomes" id="UP001158576"/>
    </source>
</evidence>
<protein>
    <submittedName>
        <fullName evidence="4">Oidioi.mRNA.OKI2018_I69.chr2.g5110.t1.cds</fullName>
    </submittedName>
</protein>
<keyword evidence="5" id="KW-1185">Reference proteome</keyword>
<evidence type="ECO:0000313" key="4">
    <source>
        <dbReference type="EMBL" id="CAG5110738.1"/>
    </source>
</evidence>
<sequence>MKVLVVGGGLTGGMISYFLRGVKQFKITCWEKSRGLGGRAATKRSNKISGCQADTGLQYLTRYEKSARHDNLYDFLSGKGLISKLDVKDISHMKSGSEKMQHYKAVNGSNTIAKTLWEESNAEVMKLQKLKSLDYSEDGVVAENEKGEKEKFDLVLLTIPVPQIIRDISFTPPIEKNAREQLEKVKFSSRFALVYFFGDNYDIDSRVAGSYAANKDDPIVYWHIDEAKRFGMDTEKNFRTIMFHFKKGLYCDLTPAEALPKLQEHVAQSFPKLPTPAEAVPHRWLFSQVDEKFPGSEGYLSLNDQIIICGDSFGTRGNFDGCAESASQTADHILSLLPKEAEISTEKDK</sequence>
<reference evidence="4 5" key="1">
    <citation type="submission" date="2021-04" db="EMBL/GenBank/DDBJ databases">
        <authorList>
            <person name="Bliznina A."/>
        </authorList>
    </citation>
    <scope>NUCLEOTIDE SEQUENCE [LARGE SCALE GENOMIC DNA]</scope>
</reference>
<proteinExistence type="predicted"/>
<dbReference type="InterPro" id="IPR002937">
    <property type="entry name" value="Amino_oxidase"/>
</dbReference>
<keyword evidence="2" id="KW-0274">FAD</keyword>
<dbReference type="EMBL" id="OU015567">
    <property type="protein sequence ID" value="CAG5110738.1"/>
    <property type="molecule type" value="Genomic_DNA"/>
</dbReference>
<evidence type="ECO:0000256" key="2">
    <source>
        <dbReference type="ARBA" id="ARBA00022827"/>
    </source>
</evidence>
<evidence type="ECO:0000259" key="3">
    <source>
        <dbReference type="Pfam" id="PF01593"/>
    </source>
</evidence>
<name>A0ABN7SYZ8_OIKDI</name>
<dbReference type="Gene3D" id="3.90.660.10">
    <property type="match status" value="1"/>
</dbReference>
<dbReference type="Pfam" id="PF01593">
    <property type="entry name" value="Amino_oxidase"/>
    <property type="match status" value="1"/>
</dbReference>
<dbReference type="Pfam" id="PF13450">
    <property type="entry name" value="NAD_binding_8"/>
    <property type="match status" value="1"/>
</dbReference>
<dbReference type="PANTHER" id="PTHR23357:SF1">
    <property type="entry name" value="RENALASE"/>
    <property type="match status" value="1"/>
</dbReference>